<protein>
    <submittedName>
        <fullName evidence="3">Uncharacterized protein LOC118349911</fullName>
    </submittedName>
</protein>
<evidence type="ECO:0000313" key="3">
    <source>
        <dbReference type="RefSeq" id="XP_035551759.1"/>
    </source>
</evidence>
<feature type="domain" description="Reverse transcriptase" evidence="1">
    <location>
        <begin position="405"/>
        <end position="468"/>
    </location>
</feature>
<dbReference type="Proteomes" id="UP000235220">
    <property type="component" value="Chromosome 11"/>
</dbReference>
<dbReference type="AlphaFoldDB" id="A0A6P9EVV7"/>
<name>A0A6P9EVV7_JUGRE</name>
<sequence length="869" mass="99873">MEIHRFLRTSRHMKRISSWQLLKMLKPTSPIAWLCAGDFNEILHQCEKIGGASRPYKQIEEFRQAVDCYGLNDIHSHGQEFTWSNNRNGRDFTKEKIDRAFGNKEWNDIYTQGVCNVLPAIMFDHSPLSISLHNTNHGMKKKRWCFRYELAWELKEECKQVVSEAWQKTCITDSKAKLLRTKLEFCQKDLLTWRQTLKQQEEMVILKGKQSIGHLQNIGTGEHLTTMKLIQGEVVSSITANDCKWKQRAKQHWLKHGDRNTQYFHMQANQRRKINAIKCIEDSQGRSVTKQSEIGEVFTSYLSSLFTTSHPSSVEQCLIALDTRLDMDMKAWLLNPFTREEINATVFHMNPLGLLGPDGFPAQFYQKHWEVVGDQVCSYALKFLNHGGLLNDVNDTYISLIPKVKSPIKVADYRPISLCNVLYKIVSKTIANRLKKILPQIIAPNQSAFVPERLISDNTMVAYEILPSMNSRMQGKKEALTSLLNQAEACGNLTPAPIGRGPITVNHLFFADDSLLFCRAKHEEIKCVLNILDLYEKGSRQVLNKNKSAIFFSKNTAQITQQQILLLAGVQSTSSFERYLGLPALVGKKKIVSFHSLIDRTWTRVSNWRTKFLSAAGKEILLKAILQAIPTYAMGMFLLPVSITRKLNQILRKFWWGFNEDSSKIQWVKWKELSGSKEMGGLGFRDLRCFNLALLSKQGWRILQNPTSLVAQVLKQKYFNKGDLLEAKLGTRPSFAWRGIHASLTLLKKCLIWRVGNGQKINIWQDRWIPSLPAQKILTPREADCWCDKVSDIIEPHLKQWQEPLLCELFTPQEIEGIKAIPISLGGREDILIWQLSQNNKYTVKSGYHLSKDMEREQEGESSRKKRDC</sequence>
<dbReference type="RefSeq" id="XP_035551759.1">
    <property type="nucleotide sequence ID" value="XM_035695866.1"/>
</dbReference>
<dbReference type="Gene3D" id="3.60.10.10">
    <property type="entry name" value="Endonuclease/exonuclease/phosphatase"/>
    <property type="match status" value="1"/>
</dbReference>
<proteinExistence type="predicted"/>
<dbReference type="PANTHER" id="PTHR33116:SF86">
    <property type="entry name" value="REVERSE TRANSCRIPTASE DOMAIN-CONTAINING PROTEIN"/>
    <property type="match status" value="1"/>
</dbReference>
<reference evidence="3" key="1">
    <citation type="submission" date="2025-08" db="UniProtKB">
        <authorList>
            <consortium name="RefSeq"/>
        </authorList>
    </citation>
    <scope>IDENTIFICATION</scope>
    <source>
        <tissue evidence="3">Leaves</tissue>
    </source>
</reference>
<evidence type="ECO:0000259" key="1">
    <source>
        <dbReference type="Pfam" id="PF00078"/>
    </source>
</evidence>
<dbReference type="InterPro" id="IPR000477">
    <property type="entry name" value="RT_dom"/>
</dbReference>
<dbReference type="InterPro" id="IPR036691">
    <property type="entry name" value="Endo/exonu/phosph_ase_sf"/>
</dbReference>
<dbReference type="InParanoid" id="A0A6P9EVV7"/>
<dbReference type="CDD" id="cd01650">
    <property type="entry name" value="RT_nLTR_like"/>
    <property type="match status" value="1"/>
</dbReference>
<keyword evidence="2" id="KW-1185">Reference proteome</keyword>
<dbReference type="OrthoDB" id="1738942at2759"/>
<gene>
    <name evidence="3" type="primary">LOC118349911</name>
</gene>
<dbReference type="SUPFAM" id="SSF56219">
    <property type="entry name" value="DNase I-like"/>
    <property type="match status" value="1"/>
</dbReference>
<dbReference type="KEGG" id="jre:118349911"/>
<evidence type="ECO:0000313" key="2">
    <source>
        <dbReference type="Proteomes" id="UP000235220"/>
    </source>
</evidence>
<organism evidence="2 3">
    <name type="scientific">Juglans regia</name>
    <name type="common">English walnut</name>
    <dbReference type="NCBI Taxonomy" id="51240"/>
    <lineage>
        <taxon>Eukaryota</taxon>
        <taxon>Viridiplantae</taxon>
        <taxon>Streptophyta</taxon>
        <taxon>Embryophyta</taxon>
        <taxon>Tracheophyta</taxon>
        <taxon>Spermatophyta</taxon>
        <taxon>Magnoliopsida</taxon>
        <taxon>eudicotyledons</taxon>
        <taxon>Gunneridae</taxon>
        <taxon>Pentapetalae</taxon>
        <taxon>rosids</taxon>
        <taxon>fabids</taxon>
        <taxon>Fagales</taxon>
        <taxon>Juglandaceae</taxon>
        <taxon>Juglans</taxon>
    </lineage>
</organism>
<accession>A0A6P9EVV7</accession>
<dbReference type="GeneID" id="118349911"/>
<dbReference type="Pfam" id="PF00078">
    <property type="entry name" value="RVT_1"/>
    <property type="match status" value="1"/>
</dbReference>
<dbReference type="PANTHER" id="PTHR33116">
    <property type="entry name" value="REVERSE TRANSCRIPTASE ZINC-BINDING DOMAIN-CONTAINING PROTEIN-RELATED-RELATED"/>
    <property type="match status" value="1"/>
</dbReference>